<name>A0A4S8MEK9_DENBC</name>
<dbReference type="InterPro" id="IPR027417">
    <property type="entry name" value="P-loop_NTPase"/>
</dbReference>
<evidence type="ECO:0000256" key="7">
    <source>
        <dbReference type="SAM" id="MobiDB-lite"/>
    </source>
</evidence>
<reference evidence="9 10" key="1">
    <citation type="journal article" date="2019" name="Nat. Ecol. Evol.">
        <title>Megaphylogeny resolves global patterns of mushroom evolution.</title>
        <authorList>
            <person name="Varga T."/>
            <person name="Krizsan K."/>
            <person name="Foldi C."/>
            <person name="Dima B."/>
            <person name="Sanchez-Garcia M."/>
            <person name="Sanchez-Ramirez S."/>
            <person name="Szollosi G.J."/>
            <person name="Szarkandi J.G."/>
            <person name="Papp V."/>
            <person name="Albert L."/>
            <person name="Andreopoulos W."/>
            <person name="Angelini C."/>
            <person name="Antonin V."/>
            <person name="Barry K.W."/>
            <person name="Bougher N.L."/>
            <person name="Buchanan P."/>
            <person name="Buyck B."/>
            <person name="Bense V."/>
            <person name="Catcheside P."/>
            <person name="Chovatia M."/>
            <person name="Cooper J."/>
            <person name="Damon W."/>
            <person name="Desjardin D."/>
            <person name="Finy P."/>
            <person name="Geml J."/>
            <person name="Haridas S."/>
            <person name="Hughes K."/>
            <person name="Justo A."/>
            <person name="Karasinski D."/>
            <person name="Kautmanova I."/>
            <person name="Kiss B."/>
            <person name="Kocsube S."/>
            <person name="Kotiranta H."/>
            <person name="LaButti K.M."/>
            <person name="Lechner B.E."/>
            <person name="Liimatainen K."/>
            <person name="Lipzen A."/>
            <person name="Lukacs Z."/>
            <person name="Mihaltcheva S."/>
            <person name="Morgado L.N."/>
            <person name="Niskanen T."/>
            <person name="Noordeloos M.E."/>
            <person name="Ohm R.A."/>
            <person name="Ortiz-Santana B."/>
            <person name="Ovrebo C."/>
            <person name="Racz N."/>
            <person name="Riley R."/>
            <person name="Savchenko A."/>
            <person name="Shiryaev A."/>
            <person name="Soop K."/>
            <person name="Spirin V."/>
            <person name="Szebenyi C."/>
            <person name="Tomsovsky M."/>
            <person name="Tulloss R.E."/>
            <person name="Uehling J."/>
            <person name="Grigoriev I.V."/>
            <person name="Vagvolgyi C."/>
            <person name="Papp T."/>
            <person name="Martin F.M."/>
            <person name="Miettinen O."/>
            <person name="Hibbett D.S."/>
            <person name="Nagy L.G."/>
        </authorList>
    </citation>
    <scope>NUCLEOTIDE SEQUENCE [LARGE SCALE GENOMIC DNA]</scope>
    <source>
        <strain evidence="9 10">CBS 962.96</strain>
    </source>
</reference>
<dbReference type="PANTHER" id="PTHR46487">
    <property type="entry name" value="DNA REPAIR PROTEIN XRCC3"/>
    <property type="match status" value="1"/>
</dbReference>
<comment type="subcellular location">
    <subcellularLocation>
        <location evidence="1">Nucleus</location>
    </subcellularLocation>
</comment>
<keyword evidence="5" id="KW-0234">DNA repair</keyword>
<dbReference type="GO" id="GO:0071140">
    <property type="term" value="P:resolution of mitotic recombination intermediates"/>
    <property type="evidence" value="ECO:0007669"/>
    <property type="project" value="TreeGrafter"/>
</dbReference>
<feature type="compositionally biased region" description="Basic and acidic residues" evidence="7">
    <location>
        <begin position="579"/>
        <end position="589"/>
    </location>
</feature>
<evidence type="ECO:0000256" key="6">
    <source>
        <dbReference type="ARBA" id="ARBA00023242"/>
    </source>
</evidence>
<evidence type="ECO:0000256" key="2">
    <source>
        <dbReference type="ARBA" id="ARBA00022741"/>
    </source>
</evidence>
<dbReference type="CDD" id="cd19491">
    <property type="entry name" value="XRCC3"/>
    <property type="match status" value="1"/>
</dbReference>
<feature type="region of interest" description="Disordered" evidence="7">
    <location>
        <begin position="358"/>
        <end position="394"/>
    </location>
</feature>
<dbReference type="GO" id="GO:0045003">
    <property type="term" value="P:double-strand break repair via synthesis-dependent strand annealing"/>
    <property type="evidence" value="ECO:0007669"/>
    <property type="project" value="TreeGrafter"/>
</dbReference>
<organism evidence="9 10">
    <name type="scientific">Dendrothele bispora (strain CBS 962.96)</name>
    <dbReference type="NCBI Taxonomy" id="1314807"/>
    <lineage>
        <taxon>Eukaryota</taxon>
        <taxon>Fungi</taxon>
        <taxon>Dikarya</taxon>
        <taxon>Basidiomycota</taxon>
        <taxon>Agaricomycotina</taxon>
        <taxon>Agaricomycetes</taxon>
        <taxon>Agaricomycetidae</taxon>
        <taxon>Agaricales</taxon>
        <taxon>Agaricales incertae sedis</taxon>
        <taxon>Dendrothele</taxon>
    </lineage>
</organism>
<dbReference type="OrthoDB" id="1861185at2759"/>
<dbReference type="InterPro" id="IPR013632">
    <property type="entry name" value="Rad51_C"/>
</dbReference>
<dbReference type="AlphaFoldDB" id="A0A4S8MEK9"/>
<feature type="region of interest" description="Disordered" evidence="7">
    <location>
        <begin position="562"/>
        <end position="589"/>
    </location>
</feature>
<dbReference type="EMBL" id="ML179095">
    <property type="protein sequence ID" value="THV01007.1"/>
    <property type="molecule type" value="Genomic_DNA"/>
</dbReference>
<dbReference type="GO" id="GO:0000400">
    <property type="term" value="F:four-way junction DNA binding"/>
    <property type="evidence" value="ECO:0007669"/>
    <property type="project" value="TreeGrafter"/>
</dbReference>
<feature type="region of interest" description="Disordered" evidence="7">
    <location>
        <begin position="443"/>
        <end position="493"/>
    </location>
</feature>
<dbReference type="PROSITE" id="PS50162">
    <property type="entry name" value="RECA_2"/>
    <property type="match status" value="1"/>
</dbReference>
<feature type="domain" description="RecA family profile 1" evidence="8">
    <location>
        <begin position="89"/>
        <end position="281"/>
    </location>
</feature>
<protein>
    <submittedName>
        <fullName evidence="9">P-loop containing nucleoside triphosphate hydrolase protein</fullName>
    </submittedName>
</protein>
<keyword evidence="2" id="KW-0547">Nucleotide-binding</keyword>
<feature type="compositionally biased region" description="Polar residues" evidence="7">
    <location>
        <begin position="374"/>
        <end position="394"/>
    </location>
</feature>
<keyword evidence="10" id="KW-1185">Reference proteome</keyword>
<dbReference type="GO" id="GO:0005524">
    <property type="term" value="F:ATP binding"/>
    <property type="evidence" value="ECO:0007669"/>
    <property type="project" value="UniProtKB-KW"/>
</dbReference>
<keyword evidence="4" id="KW-0067">ATP-binding</keyword>
<keyword evidence="6" id="KW-0539">Nucleus</keyword>
<evidence type="ECO:0000313" key="10">
    <source>
        <dbReference type="Proteomes" id="UP000297245"/>
    </source>
</evidence>
<dbReference type="Pfam" id="PF08423">
    <property type="entry name" value="Rad51"/>
    <property type="match status" value="1"/>
</dbReference>
<evidence type="ECO:0000259" key="8">
    <source>
        <dbReference type="PROSITE" id="PS50162"/>
    </source>
</evidence>
<dbReference type="Gene3D" id="3.40.50.300">
    <property type="entry name" value="P-loop containing nucleotide triphosphate hydrolases"/>
    <property type="match status" value="1"/>
</dbReference>
<dbReference type="InterPro" id="IPR047348">
    <property type="entry name" value="XRCC3-like_C"/>
</dbReference>
<evidence type="ECO:0000256" key="3">
    <source>
        <dbReference type="ARBA" id="ARBA00022763"/>
    </source>
</evidence>
<dbReference type="GO" id="GO:0033065">
    <property type="term" value="C:Rad51C-XRCC3 complex"/>
    <property type="evidence" value="ECO:0007669"/>
    <property type="project" value="TreeGrafter"/>
</dbReference>
<dbReference type="InterPro" id="IPR020588">
    <property type="entry name" value="RecA_ATP-bd"/>
</dbReference>
<dbReference type="GO" id="GO:0090656">
    <property type="term" value="P:t-circle formation"/>
    <property type="evidence" value="ECO:0007669"/>
    <property type="project" value="TreeGrafter"/>
</dbReference>
<dbReference type="GO" id="GO:0005657">
    <property type="term" value="C:replication fork"/>
    <property type="evidence" value="ECO:0007669"/>
    <property type="project" value="TreeGrafter"/>
</dbReference>
<dbReference type="GO" id="GO:0016787">
    <property type="term" value="F:hydrolase activity"/>
    <property type="evidence" value="ECO:0007669"/>
    <property type="project" value="UniProtKB-KW"/>
</dbReference>
<keyword evidence="3" id="KW-0227">DNA damage</keyword>
<dbReference type="GO" id="GO:0000722">
    <property type="term" value="P:telomere maintenance via recombination"/>
    <property type="evidence" value="ECO:0007669"/>
    <property type="project" value="TreeGrafter"/>
</dbReference>
<accession>A0A4S8MEK9</accession>
<feature type="non-terminal residue" evidence="9">
    <location>
        <position position="1"/>
    </location>
</feature>
<proteinExistence type="predicted"/>
<evidence type="ECO:0000256" key="5">
    <source>
        <dbReference type="ARBA" id="ARBA00023204"/>
    </source>
</evidence>
<dbReference type="SUPFAM" id="SSF52540">
    <property type="entry name" value="P-loop containing nucleoside triphosphate hydrolases"/>
    <property type="match status" value="1"/>
</dbReference>
<gene>
    <name evidence="9" type="ORF">K435DRAFT_776204</name>
</gene>
<evidence type="ECO:0000313" key="9">
    <source>
        <dbReference type="EMBL" id="THV01007.1"/>
    </source>
</evidence>
<dbReference type="GO" id="GO:0140664">
    <property type="term" value="F:ATP-dependent DNA damage sensor activity"/>
    <property type="evidence" value="ECO:0007669"/>
    <property type="project" value="InterPro"/>
</dbReference>
<evidence type="ECO:0000256" key="4">
    <source>
        <dbReference type="ARBA" id="ARBA00022840"/>
    </source>
</evidence>
<dbReference type="GO" id="GO:0061982">
    <property type="term" value="P:meiosis I cell cycle process"/>
    <property type="evidence" value="ECO:0007669"/>
    <property type="project" value="UniProtKB-ARBA"/>
</dbReference>
<evidence type="ECO:0000256" key="1">
    <source>
        <dbReference type="ARBA" id="ARBA00004123"/>
    </source>
</evidence>
<keyword evidence="9" id="KW-0378">Hydrolase</keyword>
<dbReference type="Proteomes" id="UP000297245">
    <property type="component" value="Unassembled WGS sequence"/>
</dbReference>
<sequence>MLATHPALSYNQKALLRKGRILTLSDLVLTSPQEIARRCRVALSEIQLIVSLACKSQPIQSRNLAQIFSENGLEDDNENDEVTRQLRLLGRKFTTGDHILDGALGGGIRTGMIWEIVGESSAGKTQLALQLSLSVQLPPSQGGLAGSACYLTTSRLLETHRLKQISTKHPLFSSPEAQEDISFDNVHTLRIPEISTLENVLESILPKFIEDTTKAQTESKKDTTKPVRLLILDALGELFHFSPKTSTQTLVQRSQNVSRISSLLHSLASRYGLAIVVLNEVVDAFQTPNSDHYGESHNNNEEDNGNIGLLYASHSRWFQRAHSLPGEDRKEASLGLVWANQVNARIMLSRTGRRRYIYNPSGDEGKKRRIDTAYSDTESASSPGTTVPLTNTSSLLEDSSPTLIRRLTVIFSSASPLSSSAQPSPSSLDYIVTKNGIEVLQDSDPSLISRFRRSTGEPSTRPGPASVSAPDSSPKPIGDVDGAEMGAEDSTEQDISLLPPATQLTPLDIGFVVEDNNADIALDGSASISSGIENQDRGQIMEEEDEWDKYWAADDITEEMYFSTSGADGDQGHHGKGTGGERDGDGALG</sequence>
<dbReference type="PANTHER" id="PTHR46487:SF1">
    <property type="entry name" value="DNA REPAIR PROTEIN XRCC3"/>
    <property type="match status" value="1"/>
</dbReference>